<gene>
    <name evidence="1" type="ORF">CYMTET_36897</name>
</gene>
<organism evidence="1 2">
    <name type="scientific">Cymbomonas tetramitiformis</name>
    <dbReference type="NCBI Taxonomy" id="36881"/>
    <lineage>
        <taxon>Eukaryota</taxon>
        <taxon>Viridiplantae</taxon>
        <taxon>Chlorophyta</taxon>
        <taxon>Pyramimonadophyceae</taxon>
        <taxon>Pyramimonadales</taxon>
        <taxon>Pyramimonadaceae</taxon>
        <taxon>Cymbomonas</taxon>
    </lineage>
</organism>
<keyword evidence="2" id="KW-1185">Reference proteome</keyword>
<comment type="caution">
    <text evidence="1">The sequence shown here is derived from an EMBL/GenBank/DDBJ whole genome shotgun (WGS) entry which is preliminary data.</text>
</comment>
<proteinExistence type="predicted"/>
<dbReference type="AlphaFoldDB" id="A0AAE0CGB2"/>
<reference evidence="1 2" key="1">
    <citation type="journal article" date="2015" name="Genome Biol. Evol.">
        <title>Comparative Genomics of a Bacterivorous Green Alga Reveals Evolutionary Causalities and Consequences of Phago-Mixotrophic Mode of Nutrition.</title>
        <authorList>
            <person name="Burns J.A."/>
            <person name="Paasch A."/>
            <person name="Narechania A."/>
            <person name="Kim E."/>
        </authorList>
    </citation>
    <scope>NUCLEOTIDE SEQUENCE [LARGE SCALE GENOMIC DNA]</scope>
    <source>
        <strain evidence="1 2">PLY_AMNH</strain>
    </source>
</reference>
<accession>A0AAE0CGB2</accession>
<name>A0AAE0CGB2_9CHLO</name>
<dbReference type="Proteomes" id="UP001190700">
    <property type="component" value="Unassembled WGS sequence"/>
</dbReference>
<sequence>MVLPRAWLVRAVTAASGPSPRALTSEAAVQPPSRRHVGVPGFSYTRSVREVLNRQPKPTTLISSTTFSSAAESFTPTFSSAAESSTPSVV</sequence>
<evidence type="ECO:0000313" key="1">
    <source>
        <dbReference type="EMBL" id="KAK3253863.1"/>
    </source>
</evidence>
<dbReference type="EMBL" id="LGRX02024601">
    <property type="protein sequence ID" value="KAK3253863.1"/>
    <property type="molecule type" value="Genomic_DNA"/>
</dbReference>
<evidence type="ECO:0000313" key="2">
    <source>
        <dbReference type="Proteomes" id="UP001190700"/>
    </source>
</evidence>
<protein>
    <submittedName>
        <fullName evidence="1">Uncharacterized protein</fullName>
    </submittedName>
</protein>